<proteinExistence type="predicted"/>
<protein>
    <submittedName>
        <fullName evidence="1 2">Uncharacterized protein</fullName>
    </submittedName>
</protein>
<reference evidence="1 3" key="1">
    <citation type="journal article" date="2011" name="Nature">
        <title>The Medicago genome provides insight into the evolution of rhizobial symbioses.</title>
        <authorList>
            <person name="Young N.D."/>
            <person name="Debelle F."/>
            <person name="Oldroyd G.E."/>
            <person name="Geurts R."/>
            <person name="Cannon S.B."/>
            <person name="Udvardi M.K."/>
            <person name="Benedito V.A."/>
            <person name="Mayer K.F."/>
            <person name="Gouzy J."/>
            <person name="Schoof H."/>
            <person name="Van de Peer Y."/>
            <person name="Proost S."/>
            <person name="Cook D.R."/>
            <person name="Meyers B.C."/>
            <person name="Spannagl M."/>
            <person name="Cheung F."/>
            <person name="De Mita S."/>
            <person name="Krishnakumar V."/>
            <person name="Gundlach H."/>
            <person name="Zhou S."/>
            <person name="Mudge J."/>
            <person name="Bharti A.K."/>
            <person name="Murray J.D."/>
            <person name="Naoumkina M.A."/>
            <person name="Rosen B."/>
            <person name="Silverstein K.A."/>
            <person name="Tang H."/>
            <person name="Rombauts S."/>
            <person name="Zhao P.X."/>
            <person name="Zhou P."/>
            <person name="Barbe V."/>
            <person name="Bardou P."/>
            <person name="Bechner M."/>
            <person name="Bellec A."/>
            <person name="Berger A."/>
            <person name="Berges H."/>
            <person name="Bidwell S."/>
            <person name="Bisseling T."/>
            <person name="Choisne N."/>
            <person name="Couloux A."/>
            <person name="Denny R."/>
            <person name="Deshpande S."/>
            <person name="Dai X."/>
            <person name="Doyle J.J."/>
            <person name="Dudez A.M."/>
            <person name="Farmer A.D."/>
            <person name="Fouteau S."/>
            <person name="Franken C."/>
            <person name="Gibelin C."/>
            <person name="Gish J."/>
            <person name="Goldstein S."/>
            <person name="Gonzalez A.J."/>
            <person name="Green P.J."/>
            <person name="Hallab A."/>
            <person name="Hartog M."/>
            <person name="Hua A."/>
            <person name="Humphray S.J."/>
            <person name="Jeong D.H."/>
            <person name="Jing Y."/>
            <person name="Jocker A."/>
            <person name="Kenton S.M."/>
            <person name="Kim D.J."/>
            <person name="Klee K."/>
            <person name="Lai H."/>
            <person name="Lang C."/>
            <person name="Lin S."/>
            <person name="Macmil S.L."/>
            <person name="Magdelenat G."/>
            <person name="Matthews L."/>
            <person name="McCorrison J."/>
            <person name="Monaghan E.L."/>
            <person name="Mun J.H."/>
            <person name="Najar F.Z."/>
            <person name="Nicholson C."/>
            <person name="Noirot C."/>
            <person name="O'Bleness M."/>
            <person name="Paule C.R."/>
            <person name="Poulain J."/>
            <person name="Prion F."/>
            <person name="Qin B."/>
            <person name="Qu C."/>
            <person name="Retzel E.F."/>
            <person name="Riddle C."/>
            <person name="Sallet E."/>
            <person name="Samain S."/>
            <person name="Samson N."/>
            <person name="Sanders I."/>
            <person name="Saurat O."/>
            <person name="Scarpelli C."/>
            <person name="Schiex T."/>
            <person name="Segurens B."/>
            <person name="Severin A.J."/>
            <person name="Sherrier D.J."/>
            <person name="Shi R."/>
            <person name="Sims S."/>
            <person name="Singer S.R."/>
            <person name="Sinharoy S."/>
            <person name="Sterck L."/>
            <person name="Viollet A."/>
            <person name="Wang B.B."/>
            <person name="Wang K."/>
            <person name="Wang M."/>
            <person name="Wang X."/>
            <person name="Warfsmann J."/>
            <person name="Weissenbach J."/>
            <person name="White D.D."/>
            <person name="White J.D."/>
            <person name="Wiley G.B."/>
            <person name="Wincker P."/>
            <person name="Xing Y."/>
            <person name="Yang L."/>
            <person name="Yao Z."/>
            <person name="Ying F."/>
            <person name="Zhai J."/>
            <person name="Zhou L."/>
            <person name="Zuber A."/>
            <person name="Denarie J."/>
            <person name="Dixon R.A."/>
            <person name="May G.D."/>
            <person name="Schwartz D.C."/>
            <person name="Rogers J."/>
            <person name="Quetier F."/>
            <person name="Town C.D."/>
            <person name="Roe B.A."/>
        </authorList>
    </citation>
    <scope>NUCLEOTIDE SEQUENCE [LARGE SCALE GENOMIC DNA]</scope>
    <source>
        <strain evidence="1">A17</strain>
        <strain evidence="2 3">cv. Jemalong A17</strain>
    </source>
</reference>
<reference evidence="1 3" key="2">
    <citation type="journal article" date="2014" name="BMC Genomics">
        <title>An improved genome release (version Mt4.0) for the model legume Medicago truncatula.</title>
        <authorList>
            <person name="Tang H."/>
            <person name="Krishnakumar V."/>
            <person name="Bidwell S."/>
            <person name="Rosen B."/>
            <person name="Chan A."/>
            <person name="Zhou S."/>
            <person name="Gentzbittel L."/>
            <person name="Childs K.L."/>
            <person name="Yandell M."/>
            <person name="Gundlach H."/>
            <person name="Mayer K.F."/>
            <person name="Schwartz D.C."/>
            <person name="Town C.D."/>
        </authorList>
    </citation>
    <scope>GENOME REANNOTATION</scope>
    <source>
        <strain evidence="1">A17</strain>
        <strain evidence="2 3">cv. Jemalong A17</strain>
    </source>
</reference>
<name>A0A072TY54_MEDTR</name>
<accession>A0A072TY54</accession>
<reference evidence="2" key="3">
    <citation type="submission" date="2015-04" db="UniProtKB">
        <authorList>
            <consortium name="EnsemblPlants"/>
        </authorList>
    </citation>
    <scope>IDENTIFICATION</scope>
    <source>
        <strain evidence="2">cv. Jemalong A17</strain>
    </source>
</reference>
<dbReference type="EnsemblPlants" id="KEH22409">
    <property type="protein sequence ID" value="KEH22409"/>
    <property type="gene ID" value="MTR_7g045395"/>
</dbReference>
<dbReference type="AlphaFoldDB" id="A0A072TY54"/>
<gene>
    <name evidence="1" type="ordered locus">MTR_7g045395</name>
</gene>
<evidence type="ECO:0000313" key="1">
    <source>
        <dbReference type="EMBL" id="KEH22409.1"/>
    </source>
</evidence>
<evidence type="ECO:0000313" key="3">
    <source>
        <dbReference type="Proteomes" id="UP000002051"/>
    </source>
</evidence>
<dbReference type="EMBL" id="CM001223">
    <property type="protein sequence ID" value="KEH22409.1"/>
    <property type="molecule type" value="Genomic_DNA"/>
</dbReference>
<keyword evidence="3" id="KW-1185">Reference proteome</keyword>
<evidence type="ECO:0000313" key="2">
    <source>
        <dbReference type="EnsemblPlants" id="KEH22409"/>
    </source>
</evidence>
<dbReference type="Proteomes" id="UP000002051">
    <property type="component" value="Unassembled WGS sequence"/>
</dbReference>
<dbReference type="HOGENOM" id="CLU_2349999_0_0_1"/>
<organism evidence="1 3">
    <name type="scientific">Medicago truncatula</name>
    <name type="common">Barrel medic</name>
    <name type="synonym">Medicago tribuloides</name>
    <dbReference type="NCBI Taxonomy" id="3880"/>
    <lineage>
        <taxon>Eukaryota</taxon>
        <taxon>Viridiplantae</taxon>
        <taxon>Streptophyta</taxon>
        <taxon>Embryophyta</taxon>
        <taxon>Tracheophyta</taxon>
        <taxon>Spermatophyta</taxon>
        <taxon>Magnoliopsida</taxon>
        <taxon>eudicotyledons</taxon>
        <taxon>Gunneridae</taxon>
        <taxon>Pentapetalae</taxon>
        <taxon>rosids</taxon>
        <taxon>fabids</taxon>
        <taxon>Fabales</taxon>
        <taxon>Fabaceae</taxon>
        <taxon>Papilionoideae</taxon>
        <taxon>50 kb inversion clade</taxon>
        <taxon>NPAAA clade</taxon>
        <taxon>Hologalegina</taxon>
        <taxon>IRL clade</taxon>
        <taxon>Trifolieae</taxon>
        <taxon>Medicago</taxon>
    </lineage>
</organism>
<sequence length="97" mass="11165">MTQYDYDAWTYEQRPDNAKSPHIYSTITIQFKTETGEKCECFPDFPDRKSMADFDNSVAEFCRTKTGKSAKKSVANFGLHSSSKISLTMRFSFKNHS</sequence>